<feature type="transmembrane region" description="Helical" evidence="1">
    <location>
        <begin position="68"/>
        <end position="87"/>
    </location>
</feature>
<feature type="transmembrane region" description="Helical" evidence="1">
    <location>
        <begin position="93"/>
        <end position="113"/>
    </location>
</feature>
<dbReference type="Proteomes" id="UP000011511">
    <property type="component" value="Unassembled WGS sequence"/>
</dbReference>
<proteinExistence type="predicted"/>
<evidence type="ECO:0000313" key="2">
    <source>
        <dbReference type="EMBL" id="ELY85032.1"/>
    </source>
</evidence>
<keyword evidence="1" id="KW-0472">Membrane</keyword>
<feature type="transmembrane region" description="Helical" evidence="1">
    <location>
        <begin position="125"/>
        <end position="144"/>
    </location>
</feature>
<keyword evidence="3" id="KW-1185">Reference proteome</keyword>
<keyword evidence="1" id="KW-1133">Transmembrane helix</keyword>
<name>L9ZHI4_NATA2</name>
<evidence type="ECO:0000313" key="3">
    <source>
        <dbReference type="Proteomes" id="UP000011511"/>
    </source>
</evidence>
<keyword evidence="1" id="KW-0812">Transmembrane</keyword>
<organism evidence="2 3">
    <name type="scientific">Natrinema altunense (strain JCM 12890 / CGMCC 1.3731 / AJ2)</name>
    <dbReference type="NCBI Taxonomy" id="1227494"/>
    <lineage>
        <taxon>Archaea</taxon>
        <taxon>Methanobacteriati</taxon>
        <taxon>Methanobacteriota</taxon>
        <taxon>Stenosarchaea group</taxon>
        <taxon>Halobacteria</taxon>
        <taxon>Halobacteriales</taxon>
        <taxon>Natrialbaceae</taxon>
        <taxon>Natrinema</taxon>
    </lineage>
</organism>
<sequence>MRLFICLRSFIYGSRRILTMVLTRPTTRSGLLEPNTNETPIGVGILGWLILINGIRNGIQAISGENPLEIWPAIVFSVCTVGIGWTIITGRPIGLAGGFLGWSFHITGGFLGILNSGTVQGNDDLLLSAVAATTLWLTGLWILYKHRAFFLEHAAADAEPVE</sequence>
<dbReference type="AlphaFoldDB" id="L9ZHI4"/>
<accession>L9ZHI4</accession>
<protein>
    <submittedName>
        <fullName evidence="2">Uncharacterized protein</fullName>
    </submittedName>
</protein>
<dbReference type="EMBL" id="AOIK01000033">
    <property type="protein sequence ID" value="ELY85032.1"/>
    <property type="molecule type" value="Genomic_DNA"/>
</dbReference>
<reference evidence="2 3" key="1">
    <citation type="journal article" date="2014" name="PLoS Genet.">
        <title>Phylogenetically driven sequencing of extremely halophilic archaea reveals strategies for static and dynamic osmo-response.</title>
        <authorList>
            <person name="Becker E.A."/>
            <person name="Seitzer P.M."/>
            <person name="Tritt A."/>
            <person name="Larsen D."/>
            <person name="Krusor M."/>
            <person name="Yao A.I."/>
            <person name="Wu D."/>
            <person name="Madern D."/>
            <person name="Eisen J.A."/>
            <person name="Darling A.E."/>
            <person name="Facciotti M.T."/>
        </authorList>
    </citation>
    <scope>NUCLEOTIDE SEQUENCE [LARGE SCALE GENOMIC DNA]</scope>
    <source>
        <strain evidence="2 3">JCM 12890</strain>
    </source>
</reference>
<comment type="caution">
    <text evidence="2">The sequence shown here is derived from an EMBL/GenBank/DDBJ whole genome shotgun (WGS) entry which is preliminary data.</text>
</comment>
<gene>
    <name evidence="2" type="ORF">C485_13725</name>
</gene>
<evidence type="ECO:0000256" key="1">
    <source>
        <dbReference type="SAM" id="Phobius"/>
    </source>
</evidence>